<name>A0A8D8Q9G2_9HEMI</name>
<keyword evidence="3 10" id="KW-0217">Developmental protein</keyword>
<proteinExistence type="inferred from homology"/>
<evidence type="ECO:0000256" key="7">
    <source>
        <dbReference type="ARBA" id="ARBA00023157"/>
    </source>
</evidence>
<dbReference type="GO" id="GO:0005109">
    <property type="term" value="F:frizzled binding"/>
    <property type="evidence" value="ECO:0007669"/>
    <property type="project" value="TreeGrafter"/>
</dbReference>
<evidence type="ECO:0000256" key="5">
    <source>
        <dbReference type="ARBA" id="ARBA00022530"/>
    </source>
</evidence>
<comment type="function">
    <text evidence="10">Ligand for members of the frizzled family of seven transmembrane receptors.</text>
</comment>
<keyword evidence="6 10" id="KW-0879">Wnt signaling pathway</keyword>
<dbReference type="InterPro" id="IPR043158">
    <property type="entry name" value="Wnt_C"/>
</dbReference>
<dbReference type="InterPro" id="IPR005817">
    <property type="entry name" value="Wnt"/>
</dbReference>
<dbReference type="GO" id="GO:0030182">
    <property type="term" value="P:neuron differentiation"/>
    <property type="evidence" value="ECO:0007669"/>
    <property type="project" value="TreeGrafter"/>
</dbReference>
<keyword evidence="4" id="KW-0964">Secreted</keyword>
<comment type="similarity">
    <text evidence="2 10">Belongs to the Wnt family.</text>
</comment>
<dbReference type="PRINTS" id="PR01349">
    <property type="entry name" value="WNTPROTEIN"/>
</dbReference>
<dbReference type="GO" id="GO:0060070">
    <property type="term" value="P:canonical Wnt signaling pathway"/>
    <property type="evidence" value="ECO:0007669"/>
    <property type="project" value="TreeGrafter"/>
</dbReference>
<evidence type="ECO:0000256" key="1">
    <source>
        <dbReference type="ARBA" id="ARBA00004498"/>
    </source>
</evidence>
<dbReference type="GO" id="GO:0005615">
    <property type="term" value="C:extracellular space"/>
    <property type="evidence" value="ECO:0007669"/>
    <property type="project" value="TreeGrafter"/>
</dbReference>
<dbReference type="SMART" id="SM00097">
    <property type="entry name" value="WNT1"/>
    <property type="match status" value="1"/>
</dbReference>
<dbReference type="GO" id="GO:0046330">
    <property type="term" value="P:positive regulation of JNK cascade"/>
    <property type="evidence" value="ECO:0007669"/>
    <property type="project" value="TreeGrafter"/>
</dbReference>
<feature type="compositionally biased region" description="Low complexity" evidence="11">
    <location>
        <begin position="271"/>
        <end position="299"/>
    </location>
</feature>
<keyword evidence="5" id="KW-0272">Extracellular matrix</keyword>
<evidence type="ECO:0000313" key="12">
    <source>
        <dbReference type="EMBL" id="CAG6627654.1"/>
    </source>
</evidence>
<dbReference type="PROSITE" id="PS00246">
    <property type="entry name" value="WNT1"/>
    <property type="match status" value="1"/>
</dbReference>
<keyword evidence="7" id="KW-1015">Disulfide bond</keyword>
<dbReference type="AlphaFoldDB" id="A0A8D8Q9G2"/>
<dbReference type="GO" id="GO:0007517">
    <property type="term" value="P:muscle organ development"/>
    <property type="evidence" value="ECO:0007669"/>
    <property type="project" value="UniProtKB-ARBA"/>
</dbReference>
<evidence type="ECO:0000256" key="6">
    <source>
        <dbReference type="ARBA" id="ARBA00022687"/>
    </source>
</evidence>
<protein>
    <recommendedName>
        <fullName evidence="10">Protein Wnt</fullName>
    </recommendedName>
</protein>
<dbReference type="Pfam" id="PF00110">
    <property type="entry name" value="wnt"/>
    <property type="match status" value="1"/>
</dbReference>
<sequence>MMPALLKGRLLFPDKFLLLLVILATLYRRSLSGSLSLGASIICARIPGLSSKQREMCVAYPDLMAAIGSGVSLGLAECQTQFRLHRWNCSATRRPDTFGHVVIVGSREAAYTYAVTSAGVTYAITSACSRGNISNCGCEMYRPRMRHRGLPAHSGVVPPDEAAEVPSNNWKWGGCSVDIGFAMKYARKFLDAREIEGDARSLMNLHNNKAGRKMVKTLLQTECKCHGVSGSCTMKTCWRTLPPFKVIGDALMKKYHKARGVSAVTIPSSTSRSLKSYSSPSLPSLSLSSPTPSPKTTSSNLQLALLKRSGRSTMQRPRRAELVYLEPSPNYCERDLNLGSLGTVGRHCNRTSRGMDGCDLMCCGRGYNTHQISRAWQCRCKFHWCCYVQCDTCSERIEVYTCK</sequence>
<dbReference type="GO" id="GO:0005125">
    <property type="term" value="F:cytokine activity"/>
    <property type="evidence" value="ECO:0007669"/>
    <property type="project" value="TreeGrafter"/>
</dbReference>
<dbReference type="EMBL" id="HBUF01065985">
    <property type="protein sequence ID" value="CAG6627654.1"/>
    <property type="molecule type" value="Transcribed_RNA"/>
</dbReference>
<evidence type="ECO:0000256" key="4">
    <source>
        <dbReference type="ARBA" id="ARBA00022525"/>
    </source>
</evidence>
<dbReference type="CDD" id="cd19339">
    <property type="entry name" value="Wnt_Wnt7"/>
    <property type="match status" value="1"/>
</dbReference>
<organism evidence="12">
    <name type="scientific">Cacopsylla melanoneura</name>
    <dbReference type="NCBI Taxonomy" id="428564"/>
    <lineage>
        <taxon>Eukaryota</taxon>
        <taxon>Metazoa</taxon>
        <taxon>Ecdysozoa</taxon>
        <taxon>Arthropoda</taxon>
        <taxon>Hexapoda</taxon>
        <taxon>Insecta</taxon>
        <taxon>Pterygota</taxon>
        <taxon>Neoptera</taxon>
        <taxon>Paraneoptera</taxon>
        <taxon>Hemiptera</taxon>
        <taxon>Sternorrhyncha</taxon>
        <taxon>Psylloidea</taxon>
        <taxon>Psyllidae</taxon>
        <taxon>Psyllinae</taxon>
        <taxon>Cacopsylla</taxon>
    </lineage>
</organism>
<evidence type="ECO:0000256" key="10">
    <source>
        <dbReference type="RuleBase" id="RU003500"/>
    </source>
</evidence>
<accession>A0A8D8Q9G2</accession>
<dbReference type="InterPro" id="IPR018161">
    <property type="entry name" value="Wnt_CS"/>
</dbReference>
<feature type="region of interest" description="Disordered" evidence="11">
    <location>
        <begin position="271"/>
        <end position="301"/>
    </location>
</feature>
<dbReference type="FunFam" id="3.30.2460.20:FF:000001">
    <property type="entry name" value="Wnt homolog"/>
    <property type="match status" value="1"/>
</dbReference>
<evidence type="ECO:0000256" key="2">
    <source>
        <dbReference type="ARBA" id="ARBA00005683"/>
    </source>
</evidence>
<dbReference type="PANTHER" id="PTHR12027:SF112">
    <property type="entry name" value="PROTEIN WNT-2"/>
    <property type="match status" value="1"/>
</dbReference>
<reference evidence="12" key="1">
    <citation type="submission" date="2021-05" db="EMBL/GenBank/DDBJ databases">
        <authorList>
            <person name="Alioto T."/>
            <person name="Alioto T."/>
            <person name="Gomez Garrido J."/>
        </authorList>
    </citation>
    <scope>NUCLEOTIDE SEQUENCE</scope>
</reference>
<dbReference type="PANTHER" id="PTHR12027">
    <property type="entry name" value="WNT RELATED"/>
    <property type="match status" value="1"/>
</dbReference>
<dbReference type="Gene3D" id="3.30.2460.20">
    <property type="match status" value="1"/>
</dbReference>
<dbReference type="GO" id="GO:0000902">
    <property type="term" value="P:cell morphogenesis"/>
    <property type="evidence" value="ECO:0007669"/>
    <property type="project" value="UniProtKB-ARBA"/>
</dbReference>
<dbReference type="GO" id="GO:0045165">
    <property type="term" value="P:cell fate commitment"/>
    <property type="evidence" value="ECO:0007669"/>
    <property type="project" value="TreeGrafter"/>
</dbReference>
<evidence type="ECO:0000256" key="9">
    <source>
        <dbReference type="ARBA" id="ARBA00023288"/>
    </source>
</evidence>
<keyword evidence="8" id="KW-0325">Glycoprotein</keyword>
<evidence type="ECO:0000256" key="11">
    <source>
        <dbReference type="SAM" id="MobiDB-lite"/>
    </source>
</evidence>
<keyword evidence="9" id="KW-0449">Lipoprotein</keyword>
<evidence type="ECO:0000256" key="8">
    <source>
        <dbReference type="ARBA" id="ARBA00023180"/>
    </source>
</evidence>
<evidence type="ECO:0000256" key="3">
    <source>
        <dbReference type="ARBA" id="ARBA00022473"/>
    </source>
</evidence>
<comment type="subcellular location">
    <subcellularLocation>
        <location evidence="1 10">Secreted</location>
        <location evidence="1 10">Extracellular space</location>
        <location evidence="1 10">Extracellular matrix</location>
    </subcellularLocation>
</comment>
<dbReference type="GO" id="GO:0060560">
    <property type="term" value="P:developmental growth involved in morphogenesis"/>
    <property type="evidence" value="ECO:0007669"/>
    <property type="project" value="UniProtKB-ARBA"/>
</dbReference>